<evidence type="ECO:0000256" key="1">
    <source>
        <dbReference type="ARBA" id="ARBA00009156"/>
    </source>
</evidence>
<feature type="non-terminal residue" evidence="6">
    <location>
        <position position="1"/>
    </location>
</feature>
<sequence length="366" mass="37149">SAGTVGRLLWLAGQPDTAPAPGRHYLHSADVVVAALTGQLVSDTSHALKAGIDPAAARWPELLADGGVPAGTLPPLVHPGTVVGTVLPDVAAGLGLPPGGVVVAGMTDGCTAQVAAGAVRPGQTMGVLGTTLVLKGVSDHRIDAGPVYSHLAPGGRWWPGGASNSGAGVLTATGDLPALDAAALATGPSPLIAYPLPPPPRTGERFPFADPDTTGFLVDPRRPPGPPPSPAQRHRAELDGVAFVERLGLDRLAELGVPSTDHRVAGGGSRSLPWLQVRASTLARPVARPRDPSSGVGAALLAATGWTATTRIEDLGDLLAEVVARAVHPDLVVDPDPAEVPQLEEGYQRFLAELRRRALLPAAGAA</sequence>
<keyword evidence="2" id="KW-0859">Xylose metabolism</keyword>
<evidence type="ECO:0000259" key="5">
    <source>
        <dbReference type="Pfam" id="PF02782"/>
    </source>
</evidence>
<name>A0A098Y7Q7_9ACTN</name>
<dbReference type="EMBL" id="JPMX01000050">
    <property type="protein sequence ID" value="KGH46465.1"/>
    <property type="molecule type" value="Genomic_DNA"/>
</dbReference>
<dbReference type="InterPro" id="IPR050406">
    <property type="entry name" value="FGGY_Carb_Kinase"/>
</dbReference>
<proteinExistence type="inferred from homology"/>
<dbReference type="AlphaFoldDB" id="A0A098Y7Q7"/>
<evidence type="ECO:0000256" key="2">
    <source>
        <dbReference type="ARBA" id="ARBA00022629"/>
    </source>
</evidence>
<comment type="caution">
    <text evidence="6">The sequence shown here is derived from an EMBL/GenBank/DDBJ whole genome shotgun (WGS) entry which is preliminary data.</text>
</comment>
<protein>
    <recommendedName>
        <fullName evidence="5">Carbohydrate kinase FGGY C-terminal domain-containing protein</fullName>
    </recommendedName>
</protein>
<evidence type="ECO:0000256" key="3">
    <source>
        <dbReference type="ARBA" id="ARBA00022679"/>
    </source>
</evidence>
<keyword evidence="7" id="KW-1185">Reference proteome</keyword>
<dbReference type="PANTHER" id="PTHR43095">
    <property type="entry name" value="SUGAR KINASE"/>
    <property type="match status" value="1"/>
</dbReference>
<keyword evidence="4" id="KW-0418">Kinase</keyword>
<dbReference type="Gene3D" id="3.30.420.40">
    <property type="match status" value="2"/>
</dbReference>
<dbReference type="PANTHER" id="PTHR43095:SF5">
    <property type="entry name" value="XYLULOSE KINASE"/>
    <property type="match status" value="1"/>
</dbReference>
<dbReference type="GO" id="GO:0016301">
    <property type="term" value="F:kinase activity"/>
    <property type="evidence" value="ECO:0007669"/>
    <property type="project" value="UniProtKB-KW"/>
</dbReference>
<dbReference type="InterPro" id="IPR018485">
    <property type="entry name" value="FGGY_C"/>
</dbReference>
<keyword evidence="3" id="KW-0808">Transferase</keyword>
<keyword evidence="2" id="KW-0119">Carbohydrate metabolism</keyword>
<feature type="domain" description="Carbohydrate kinase FGGY C-terminal" evidence="5">
    <location>
        <begin position="173"/>
        <end position="305"/>
    </location>
</feature>
<evidence type="ECO:0000256" key="4">
    <source>
        <dbReference type="ARBA" id="ARBA00022777"/>
    </source>
</evidence>
<reference evidence="6 7" key="1">
    <citation type="submission" date="2014-07" db="EMBL/GenBank/DDBJ databases">
        <title>Biosystematic studies on Modestobacter strains isolated from extreme hyper-arid desert soil and from historic building.</title>
        <authorList>
            <person name="Bukarasam K."/>
            <person name="Bull A."/>
            <person name="Girard G."/>
            <person name="van Wezel G."/>
            <person name="Goodfellow M."/>
        </authorList>
    </citation>
    <scope>NUCLEOTIDE SEQUENCE [LARGE SCALE GENOMIC DNA]</scope>
    <source>
        <strain evidence="6 7">KNN45-2b</strain>
    </source>
</reference>
<dbReference type="OrthoDB" id="9805576at2"/>
<dbReference type="Pfam" id="PF02782">
    <property type="entry name" value="FGGY_C"/>
    <property type="match status" value="1"/>
</dbReference>
<gene>
    <name evidence="6" type="ORF">IN07_12260</name>
</gene>
<accession>A0A098Y7Q7</accession>
<dbReference type="STRING" id="1522368.IN07_12260"/>
<evidence type="ECO:0000313" key="6">
    <source>
        <dbReference type="EMBL" id="KGH46465.1"/>
    </source>
</evidence>
<comment type="similarity">
    <text evidence="1">Belongs to the FGGY kinase family.</text>
</comment>
<evidence type="ECO:0000313" key="7">
    <source>
        <dbReference type="Proteomes" id="UP000029713"/>
    </source>
</evidence>
<dbReference type="RefSeq" id="WP_036336069.1">
    <property type="nucleotide sequence ID" value="NZ_JPMX01000050.1"/>
</dbReference>
<organism evidence="6 7">
    <name type="scientific">Modestobacter caceresii</name>
    <dbReference type="NCBI Taxonomy" id="1522368"/>
    <lineage>
        <taxon>Bacteria</taxon>
        <taxon>Bacillati</taxon>
        <taxon>Actinomycetota</taxon>
        <taxon>Actinomycetes</taxon>
        <taxon>Geodermatophilales</taxon>
        <taxon>Geodermatophilaceae</taxon>
        <taxon>Modestobacter</taxon>
    </lineage>
</organism>
<dbReference type="Proteomes" id="UP000029713">
    <property type="component" value="Unassembled WGS sequence"/>
</dbReference>
<dbReference type="InterPro" id="IPR043129">
    <property type="entry name" value="ATPase_NBD"/>
</dbReference>
<dbReference type="SUPFAM" id="SSF53067">
    <property type="entry name" value="Actin-like ATPase domain"/>
    <property type="match status" value="2"/>
</dbReference>
<dbReference type="GO" id="GO:0042732">
    <property type="term" value="P:D-xylose metabolic process"/>
    <property type="evidence" value="ECO:0007669"/>
    <property type="project" value="UniProtKB-KW"/>
</dbReference>